<proteinExistence type="predicted"/>
<name>A0ABZ2P8U0_9BRAD</name>
<dbReference type="RefSeq" id="WP_210292771.1">
    <property type="nucleotide sequence ID" value="NZ_CP088285.1"/>
</dbReference>
<organism evidence="1 2">
    <name type="scientific">Bradyrhizobium septentrionale</name>
    <dbReference type="NCBI Taxonomy" id="1404411"/>
    <lineage>
        <taxon>Bacteria</taxon>
        <taxon>Pseudomonadati</taxon>
        <taxon>Pseudomonadota</taxon>
        <taxon>Alphaproteobacteria</taxon>
        <taxon>Hyphomicrobiales</taxon>
        <taxon>Nitrobacteraceae</taxon>
        <taxon>Bradyrhizobium</taxon>
    </lineage>
</organism>
<reference evidence="1" key="1">
    <citation type="journal article" date="2021" name="Int. J. Syst. Evol. Microbiol.">
        <title>Bradyrhizobium septentrionale sp. nov. (sv. septentrionale) and Bradyrhizobium quebecense sp. nov. (sv. septentrionale) associated with legumes native to Canada possess rearranged symbiosis genes and numerous insertion sequences.</title>
        <authorList>
            <person name="Bromfield E.S.P."/>
            <person name="Cloutier S."/>
        </authorList>
    </citation>
    <scope>NUCLEOTIDE SEQUENCE</scope>
    <source>
        <strain evidence="1">5S5</strain>
    </source>
</reference>
<dbReference type="EMBL" id="CP147711">
    <property type="protein sequence ID" value="WXC83034.1"/>
    <property type="molecule type" value="Genomic_DNA"/>
</dbReference>
<evidence type="ECO:0000313" key="2">
    <source>
        <dbReference type="Proteomes" id="UP001432046"/>
    </source>
</evidence>
<evidence type="ECO:0000313" key="1">
    <source>
        <dbReference type="EMBL" id="WXC83034.1"/>
    </source>
</evidence>
<sequence length="125" mass="14040">MSEDSEFIALTTLLNRIPAIKGRIGTGRDDAAWWVKFVIDISDPLAWRVVQELGHVLNYLSLTERLPTVFMPVSPPPYLNGGPADFLSWVIECRDRRFSPQSLADCLAGRLPNPIDDRSTWSIDA</sequence>
<accession>A0ABZ2P8U0</accession>
<protein>
    <submittedName>
        <fullName evidence="1">Uncharacterized protein</fullName>
    </submittedName>
</protein>
<keyword evidence="2" id="KW-1185">Reference proteome</keyword>
<gene>
    <name evidence="1" type="ORF">WDK88_16330</name>
</gene>
<reference evidence="1" key="2">
    <citation type="submission" date="2024-03" db="EMBL/GenBank/DDBJ databases">
        <authorList>
            <person name="Bromfield E.S.P."/>
            <person name="Cloutier S."/>
        </authorList>
    </citation>
    <scope>NUCLEOTIDE SEQUENCE</scope>
    <source>
        <strain evidence="1">5S5</strain>
    </source>
</reference>
<dbReference type="Proteomes" id="UP001432046">
    <property type="component" value="Chromosome"/>
</dbReference>